<dbReference type="AlphaFoldDB" id="A0A835I997"/>
<keyword evidence="2 4" id="KW-0863">Zinc-finger</keyword>
<protein>
    <recommendedName>
        <fullName evidence="5">B box-type domain-containing protein</fullName>
    </recommendedName>
</protein>
<dbReference type="PANTHER" id="PTHR31717">
    <property type="entry name" value="ZINC FINGER PROTEIN CONSTANS-LIKE 10"/>
    <property type="match status" value="1"/>
</dbReference>
<reference evidence="6 7" key="1">
    <citation type="submission" date="2020-10" db="EMBL/GenBank/DDBJ databases">
        <title>The Coptis chinensis genome and diversification of protoberbering-type alkaloids.</title>
        <authorList>
            <person name="Wang B."/>
            <person name="Shu S."/>
            <person name="Song C."/>
            <person name="Liu Y."/>
        </authorList>
    </citation>
    <scope>NUCLEOTIDE SEQUENCE [LARGE SCALE GENOMIC DNA]</scope>
    <source>
        <strain evidence="6">HL-2020</strain>
        <tissue evidence="6">Leaf</tissue>
    </source>
</reference>
<evidence type="ECO:0000256" key="2">
    <source>
        <dbReference type="ARBA" id="ARBA00022771"/>
    </source>
</evidence>
<keyword evidence="1" id="KW-0479">Metal-binding</keyword>
<dbReference type="PANTHER" id="PTHR31717:SF81">
    <property type="entry name" value="B-BOX ZINC FINGER PROTEIN 32-LIKE"/>
    <property type="match status" value="1"/>
</dbReference>
<gene>
    <name evidence="6" type="ORF">IFM89_004662</name>
</gene>
<evidence type="ECO:0000256" key="3">
    <source>
        <dbReference type="ARBA" id="ARBA00022833"/>
    </source>
</evidence>
<dbReference type="SMART" id="SM00336">
    <property type="entry name" value="BBOX"/>
    <property type="match status" value="1"/>
</dbReference>
<evidence type="ECO:0000313" key="7">
    <source>
        <dbReference type="Proteomes" id="UP000631114"/>
    </source>
</evidence>
<dbReference type="PROSITE" id="PS50119">
    <property type="entry name" value="ZF_BBOX"/>
    <property type="match status" value="1"/>
</dbReference>
<evidence type="ECO:0000256" key="1">
    <source>
        <dbReference type="ARBA" id="ARBA00022723"/>
    </source>
</evidence>
<dbReference type="EMBL" id="JADFTS010000003">
    <property type="protein sequence ID" value="KAF9612959.1"/>
    <property type="molecule type" value="Genomic_DNA"/>
</dbReference>
<evidence type="ECO:0000313" key="6">
    <source>
        <dbReference type="EMBL" id="KAF9612959.1"/>
    </source>
</evidence>
<feature type="domain" description="B box-type" evidence="5">
    <location>
        <begin position="2"/>
        <end position="48"/>
    </location>
</feature>
<evidence type="ECO:0000259" key="5">
    <source>
        <dbReference type="PROSITE" id="PS50119"/>
    </source>
</evidence>
<organism evidence="6 7">
    <name type="scientific">Coptis chinensis</name>
    <dbReference type="NCBI Taxonomy" id="261450"/>
    <lineage>
        <taxon>Eukaryota</taxon>
        <taxon>Viridiplantae</taxon>
        <taxon>Streptophyta</taxon>
        <taxon>Embryophyta</taxon>
        <taxon>Tracheophyta</taxon>
        <taxon>Spermatophyta</taxon>
        <taxon>Magnoliopsida</taxon>
        <taxon>Ranunculales</taxon>
        <taxon>Ranunculaceae</taxon>
        <taxon>Coptidoideae</taxon>
        <taxon>Coptis</taxon>
    </lineage>
</organism>
<proteinExistence type="predicted"/>
<dbReference type="GO" id="GO:0008270">
    <property type="term" value="F:zinc ion binding"/>
    <property type="evidence" value="ECO:0007669"/>
    <property type="project" value="UniProtKB-KW"/>
</dbReference>
<dbReference type="Proteomes" id="UP000631114">
    <property type="component" value="Unassembled WGS sequence"/>
</dbReference>
<accession>A0A835I997</accession>
<dbReference type="Pfam" id="PF00643">
    <property type="entry name" value="zf-B_box"/>
    <property type="match status" value="1"/>
</dbReference>
<keyword evidence="7" id="KW-1185">Reference proteome</keyword>
<dbReference type="InterPro" id="IPR000315">
    <property type="entry name" value="Znf_B-box"/>
</dbReference>
<sequence length="258" mass="28701">MKDKVTCELCNVEASLYCMSDSAFLCYNCDARVHEANFLVARHVRRTICSICKRFDGNHVSGVDFRHIQITCRSCVSDSDSDISCTSSSTCISSSTSFPLGATKSKKINSVQKKIVSENSGSGISSDISDIPVKVSNREIVKKESVLEVKAKGILVNWCRKLGVATMYSSLALQVFSISLRKFTNLPFRVCLVSSFWLSMKLQGATAMYAFQILKRLEQISGVPAKLILLAENRLSRVLRINRRSKLDVKEGWDECSN</sequence>
<dbReference type="CDD" id="cd19821">
    <property type="entry name" value="Bbox1_BBX-like"/>
    <property type="match status" value="1"/>
</dbReference>
<name>A0A835I997_9MAGN</name>
<keyword evidence="3" id="KW-0862">Zinc</keyword>
<dbReference type="InterPro" id="IPR049808">
    <property type="entry name" value="CONSTANS-like_Bbox1"/>
</dbReference>
<comment type="caution">
    <text evidence="6">The sequence shown here is derived from an EMBL/GenBank/DDBJ whole genome shotgun (WGS) entry which is preliminary data.</text>
</comment>
<evidence type="ECO:0000256" key="4">
    <source>
        <dbReference type="PROSITE-ProRule" id="PRU00024"/>
    </source>
</evidence>
<dbReference type="OrthoDB" id="153872at2759"/>